<dbReference type="SUPFAM" id="SSF53474">
    <property type="entry name" value="alpha/beta-Hydrolases"/>
    <property type="match status" value="1"/>
</dbReference>
<dbReference type="Proteomes" id="UP001596484">
    <property type="component" value="Unassembled WGS sequence"/>
</dbReference>
<dbReference type="InterPro" id="IPR002470">
    <property type="entry name" value="Peptidase_S9A"/>
</dbReference>
<dbReference type="InterPro" id="IPR029058">
    <property type="entry name" value="AB_hydrolase_fold"/>
</dbReference>
<sequence>MKQANSGGADPHLWLEDVDDGTAIAWATARTEATWAEFAGSTAFAHLSQRILDIRQDRTRIAHPARVGNWYYNLWRDSQHPRGVWRRTTLSEYRTQDPRWERLIDLDVLAAAENEDWVWGGATMLRPAQTRALVHLSRGGSDAVVVREFDLTAGTFVSDGFVVPEAKTRVCWIDESSIYVGTDFGAGSLTRSGYPRTAKRWQRGTPITDAVTVFEGHADDVSVTAGFDKMPGFERHYFVRVLDTARQEIRLLCDGDNAVRLDVPADAATAWHRDTLIVVPRSAWETGGNTYPAGAVLASSLSRFLAGGDAFEVLFTPDAHTSLIDAEWTASHLLLTIMRDVQSLIAVCAPSPTGWSIEWLPSGTPMTTSSVSCTDPLDNDEFLLKTTGFTQPPALLEASPHRPPELVKQSPAFFDASGMGTEQYFATSPDGTDVPYFVTRRAGATGPTIMAGYGGFGKSLLPAYDAQKGAGWLERGGISVVANIRGGNEYGPRWHDQARREGRVHAFEDFAAIARDLVNRGITTPDQLGAVGRSNGGLLIGVMLTRYPELFGALACRMPVLDMARFSELHAGASWTAEYGDPDNPRDWAYLGAYSPYHHVECGRPYPPVLITTSTRDDRVHPGHARKMVARLEEAGHEVWYCEQTTGGHRRSAGKRQAAYSSALVYEFFRLKLGLPLVSPAIQGPV</sequence>
<name>A0ABW2S1B0_9NOCA</name>
<evidence type="ECO:0000256" key="2">
    <source>
        <dbReference type="ARBA" id="ARBA00022801"/>
    </source>
</evidence>
<feature type="domain" description="Peptidase S9 prolyl oligopeptidase catalytic" evidence="4">
    <location>
        <begin position="472"/>
        <end position="673"/>
    </location>
</feature>
<dbReference type="EMBL" id="JBHTCS010000022">
    <property type="protein sequence ID" value="MFC7449895.1"/>
    <property type="molecule type" value="Genomic_DNA"/>
</dbReference>
<evidence type="ECO:0000259" key="4">
    <source>
        <dbReference type="Pfam" id="PF00326"/>
    </source>
</evidence>
<dbReference type="Pfam" id="PF02897">
    <property type="entry name" value="Peptidase_S9_N"/>
    <property type="match status" value="1"/>
</dbReference>
<evidence type="ECO:0000259" key="5">
    <source>
        <dbReference type="Pfam" id="PF02897"/>
    </source>
</evidence>
<dbReference type="SUPFAM" id="SSF50993">
    <property type="entry name" value="Peptidase/esterase 'gauge' domain"/>
    <property type="match status" value="1"/>
</dbReference>
<proteinExistence type="predicted"/>
<evidence type="ECO:0000313" key="7">
    <source>
        <dbReference type="Proteomes" id="UP001596484"/>
    </source>
</evidence>
<dbReference type="Pfam" id="PF00326">
    <property type="entry name" value="Peptidase_S9"/>
    <property type="match status" value="1"/>
</dbReference>
<comment type="caution">
    <text evidence="6">The sequence shown here is derived from an EMBL/GenBank/DDBJ whole genome shotgun (WGS) entry which is preliminary data.</text>
</comment>
<dbReference type="PRINTS" id="PR00862">
    <property type="entry name" value="PROLIGOPTASE"/>
</dbReference>
<evidence type="ECO:0000256" key="1">
    <source>
        <dbReference type="ARBA" id="ARBA00022670"/>
    </source>
</evidence>
<feature type="domain" description="Peptidase S9A N-terminal" evidence="5">
    <location>
        <begin position="9"/>
        <end position="224"/>
    </location>
</feature>
<keyword evidence="2" id="KW-0378">Hydrolase</keyword>
<evidence type="ECO:0000313" key="6">
    <source>
        <dbReference type="EMBL" id="MFC7449895.1"/>
    </source>
</evidence>
<evidence type="ECO:0000256" key="3">
    <source>
        <dbReference type="ARBA" id="ARBA00022825"/>
    </source>
</evidence>
<dbReference type="InterPro" id="IPR051167">
    <property type="entry name" value="Prolyl_oligopep/macrocyclase"/>
</dbReference>
<accession>A0ABW2S1B0</accession>
<keyword evidence="7" id="KW-1185">Reference proteome</keyword>
<dbReference type="PANTHER" id="PTHR42881">
    <property type="entry name" value="PROLYL ENDOPEPTIDASE"/>
    <property type="match status" value="1"/>
</dbReference>
<dbReference type="InterPro" id="IPR023302">
    <property type="entry name" value="Pept_S9A_N"/>
</dbReference>
<dbReference type="InterPro" id="IPR001375">
    <property type="entry name" value="Peptidase_S9_cat"/>
</dbReference>
<dbReference type="RefSeq" id="WP_378407322.1">
    <property type="nucleotide sequence ID" value="NZ_JBHTCS010000022.1"/>
</dbReference>
<dbReference type="Gene3D" id="3.40.50.1820">
    <property type="entry name" value="alpha/beta hydrolase"/>
    <property type="match status" value="1"/>
</dbReference>
<gene>
    <name evidence="6" type="ORF">ACFQS9_18520</name>
</gene>
<dbReference type="Gene3D" id="2.130.10.120">
    <property type="entry name" value="Prolyl oligopeptidase, N-terminal domain"/>
    <property type="match status" value="1"/>
</dbReference>
<organism evidence="6 7">
    <name type="scientific">Rhodococcus daqingensis</name>
    <dbReference type="NCBI Taxonomy" id="2479363"/>
    <lineage>
        <taxon>Bacteria</taxon>
        <taxon>Bacillati</taxon>
        <taxon>Actinomycetota</taxon>
        <taxon>Actinomycetes</taxon>
        <taxon>Mycobacteriales</taxon>
        <taxon>Nocardiaceae</taxon>
        <taxon>Rhodococcus</taxon>
    </lineage>
</organism>
<keyword evidence="3" id="KW-0720">Serine protease</keyword>
<dbReference type="PANTHER" id="PTHR42881:SF13">
    <property type="entry name" value="PROLYL ENDOPEPTIDASE"/>
    <property type="match status" value="1"/>
</dbReference>
<keyword evidence="1" id="KW-0645">Protease</keyword>
<protein>
    <submittedName>
        <fullName evidence="6">Prolyl oligopeptidase family protein</fullName>
    </submittedName>
</protein>
<reference evidence="7" key="1">
    <citation type="journal article" date="2019" name="Int. J. Syst. Evol. Microbiol.">
        <title>The Global Catalogue of Microorganisms (GCM) 10K type strain sequencing project: providing services to taxonomists for standard genome sequencing and annotation.</title>
        <authorList>
            <consortium name="The Broad Institute Genomics Platform"/>
            <consortium name="The Broad Institute Genome Sequencing Center for Infectious Disease"/>
            <person name="Wu L."/>
            <person name="Ma J."/>
        </authorList>
    </citation>
    <scope>NUCLEOTIDE SEQUENCE [LARGE SCALE GENOMIC DNA]</scope>
    <source>
        <strain evidence="7">ICMP 19430</strain>
    </source>
</reference>